<dbReference type="OrthoDB" id="910732at2759"/>
<evidence type="ECO:0000259" key="8">
    <source>
        <dbReference type="Pfam" id="PF23598"/>
    </source>
</evidence>
<dbReference type="InterPro" id="IPR002182">
    <property type="entry name" value="NB-ARC"/>
</dbReference>
<dbReference type="InterPro" id="IPR044974">
    <property type="entry name" value="Disease_R_plants"/>
</dbReference>
<organism evidence="9 10">
    <name type="scientific">Handroanthus impetiginosus</name>
    <dbReference type="NCBI Taxonomy" id="429701"/>
    <lineage>
        <taxon>Eukaryota</taxon>
        <taxon>Viridiplantae</taxon>
        <taxon>Streptophyta</taxon>
        <taxon>Embryophyta</taxon>
        <taxon>Tracheophyta</taxon>
        <taxon>Spermatophyta</taxon>
        <taxon>Magnoliopsida</taxon>
        <taxon>eudicotyledons</taxon>
        <taxon>Gunneridae</taxon>
        <taxon>Pentapetalae</taxon>
        <taxon>asterids</taxon>
        <taxon>lamiids</taxon>
        <taxon>Lamiales</taxon>
        <taxon>Bignoniaceae</taxon>
        <taxon>Crescentiina</taxon>
        <taxon>Tabebuia alliance</taxon>
        <taxon>Handroanthus</taxon>
    </lineage>
</organism>
<evidence type="ECO:0000259" key="7">
    <source>
        <dbReference type="Pfam" id="PF23559"/>
    </source>
</evidence>
<dbReference type="AlphaFoldDB" id="A0A2G9HAK4"/>
<feature type="domain" description="NB-ARC" evidence="6">
    <location>
        <begin position="16"/>
        <end position="72"/>
    </location>
</feature>
<reference evidence="10" key="1">
    <citation type="journal article" date="2018" name="Gigascience">
        <title>Genome assembly of the Pink Ipe (Handroanthus impetiginosus, Bignoniaceae), a highly valued, ecologically keystone Neotropical timber forest tree.</title>
        <authorList>
            <person name="Silva-Junior O.B."/>
            <person name="Grattapaglia D."/>
            <person name="Novaes E."/>
            <person name="Collevatti R.G."/>
        </authorList>
    </citation>
    <scope>NUCLEOTIDE SEQUENCE [LARGE SCALE GENOMIC DNA]</scope>
    <source>
        <strain evidence="10">cv. UFG-1</strain>
    </source>
</reference>
<dbReference type="Gene3D" id="3.80.10.10">
    <property type="entry name" value="Ribonuclease Inhibitor"/>
    <property type="match status" value="1"/>
</dbReference>
<evidence type="ECO:0000256" key="1">
    <source>
        <dbReference type="ARBA" id="ARBA00008894"/>
    </source>
</evidence>
<dbReference type="InterPro" id="IPR027417">
    <property type="entry name" value="P-loop_NTPase"/>
</dbReference>
<dbReference type="InterPro" id="IPR055414">
    <property type="entry name" value="LRR_R13L4/SHOC2-like"/>
</dbReference>
<evidence type="ECO:0000256" key="5">
    <source>
        <dbReference type="ARBA" id="ARBA00022840"/>
    </source>
</evidence>
<keyword evidence="3" id="KW-0547">Nucleotide-binding</keyword>
<keyword evidence="4" id="KW-0611">Plant defense</keyword>
<comment type="similarity">
    <text evidence="1">Belongs to the disease resistance NB-LRR family.</text>
</comment>
<dbReference type="Pfam" id="PF23598">
    <property type="entry name" value="LRR_14"/>
    <property type="match status" value="1"/>
</dbReference>
<dbReference type="Pfam" id="PF00931">
    <property type="entry name" value="NB-ARC"/>
    <property type="match status" value="1"/>
</dbReference>
<name>A0A2G9HAK4_9LAMI</name>
<dbReference type="STRING" id="429701.A0A2G9HAK4"/>
<dbReference type="Pfam" id="PF23559">
    <property type="entry name" value="WHD_DRP"/>
    <property type="match status" value="1"/>
</dbReference>
<dbReference type="Proteomes" id="UP000231279">
    <property type="component" value="Unassembled WGS sequence"/>
</dbReference>
<protein>
    <submittedName>
        <fullName evidence="9">Uncharacterized protein</fullName>
    </submittedName>
</protein>
<proteinExistence type="inferred from homology"/>
<feature type="domain" description="Disease resistance protein winged helix" evidence="7">
    <location>
        <begin position="127"/>
        <end position="196"/>
    </location>
</feature>
<accession>A0A2G9HAK4</accession>
<sequence>MEQQEARFLDVELASKLDPPTEEALMQMLQEMLMHKRYLIVLDEIQSVEVWQCLERVFPKISTGSRIILITNEYTCSLLNSSSKGIIDPVKLRELPLESRGVMPASGASNINRLPSYLRQCLYYFLLFPANFEIPPRRIIVLWVAEGLVRQNERESDEDVANRYLNELIELNMVLGKSKKLHGKYKVCQLNEGIRDTLSMRAKESRFFQNTPGMISRLADHHGTIDSCFIQIQGNPKASTSLKNYQNVQLFMSFNTQEGNKPGEDLGNFLRKCISAGCFLELRVLDLEKVFRPKLPEAICDLMLLKYLGLRWTYLEHLPRYVNKLLNLQVLDVKHTYISVLPSSIWRMQYLRHLFLSETYRTKFVGRPSDVSLDELQTLWGAFIDENTYVRNGLDTAFKIRKLGLSCRSTSSQNSLMTEQLKAVNDWISNLELLEVLRLKSRDENGEASELHLKPLWNGRLSTVYLLGKLDPSVVSGFPRNLIDITLSGSELSFDPMISLEELPKLRILRLLSQSVVCRSMHCSKGGFPRLKVLKIWKLESLEEWEVEEGALRSLKDLEIRSCTNLKMLPNALQHVDKCMLTSMPEEFIDETKVRQPELWAIKLSLTLVLTKSKSEEFCSHFRLCSGCYLANQESTTSWMFMFHFIECLCCTCCICFHFSYSVIEHPVWTVDTAQSCGTCMFFSCVTFNINLY</sequence>
<dbReference type="GO" id="GO:0098542">
    <property type="term" value="P:defense response to other organism"/>
    <property type="evidence" value="ECO:0007669"/>
    <property type="project" value="TreeGrafter"/>
</dbReference>
<feature type="domain" description="Disease resistance R13L4/SHOC-2-like LRR" evidence="8">
    <location>
        <begin position="275"/>
        <end position="567"/>
    </location>
</feature>
<gene>
    <name evidence="9" type="ORF">CDL12_12818</name>
</gene>
<dbReference type="Gene3D" id="3.40.50.300">
    <property type="entry name" value="P-loop containing nucleotide triphosphate hydrolases"/>
    <property type="match status" value="1"/>
</dbReference>
<dbReference type="GO" id="GO:0043531">
    <property type="term" value="F:ADP binding"/>
    <property type="evidence" value="ECO:0007669"/>
    <property type="project" value="InterPro"/>
</dbReference>
<dbReference type="PANTHER" id="PTHR23155:SF955">
    <property type="entry name" value="AAA+ ATPASE DOMAIN-CONTAINING PROTEIN"/>
    <property type="match status" value="1"/>
</dbReference>
<dbReference type="InterPro" id="IPR036388">
    <property type="entry name" value="WH-like_DNA-bd_sf"/>
</dbReference>
<dbReference type="InterPro" id="IPR058922">
    <property type="entry name" value="WHD_DRP"/>
</dbReference>
<dbReference type="InterPro" id="IPR032675">
    <property type="entry name" value="LRR_dom_sf"/>
</dbReference>
<evidence type="ECO:0000256" key="4">
    <source>
        <dbReference type="ARBA" id="ARBA00022821"/>
    </source>
</evidence>
<evidence type="ECO:0000313" key="9">
    <source>
        <dbReference type="EMBL" id="PIN14557.1"/>
    </source>
</evidence>
<dbReference type="EMBL" id="NKXS01002253">
    <property type="protein sequence ID" value="PIN14557.1"/>
    <property type="molecule type" value="Genomic_DNA"/>
</dbReference>
<evidence type="ECO:0000313" key="10">
    <source>
        <dbReference type="Proteomes" id="UP000231279"/>
    </source>
</evidence>
<dbReference type="SUPFAM" id="SSF52540">
    <property type="entry name" value="P-loop containing nucleoside triphosphate hydrolases"/>
    <property type="match status" value="1"/>
</dbReference>
<dbReference type="PANTHER" id="PTHR23155">
    <property type="entry name" value="DISEASE RESISTANCE PROTEIN RP"/>
    <property type="match status" value="1"/>
</dbReference>
<keyword evidence="5" id="KW-0067">ATP-binding</keyword>
<dbReference type="SUPFAM" id="SSF52058">
    <property type="entry name" value="L domain-like"/>
    <property type="match status" value="1"/>
</dbReference>
<evidence type="ECO:0000256" key="2">
    <source>
        <dbReference type="ARBA" id="ARBA00022737"/>
    </source>
</evidence>
<dbReference type="Gene3D" id="1.10.10.10">
    <property type="entry name" value="Winged helix-like DNA-binding domain superfamily/Winged helix DNA-binding domain"/>
    <property type="match status" value="1"/>
</dbReference>
<evidence type="ECO:0000259" key="6">
    <source>
        <dbReference type="Pfam" id="PF00931"/>
    </source>
</evidence>
<keyword evidence="10" id="KW-1185">Reference proteome</keyword>
<keyword evidence="2" id="KW-0677">Repeat</keyword>
<evidence type="ECO:0000256" key="3">
    <source>
        <dbReference type="ARBA" id="ARBA00022741"/>
    </source>
</evidence>
<comment type="caution">
    <text evidence="9">The sequence shown here is derived from an EMBL/GenBank/DDBJ whole genome shotgun (WGS) entry which is preliminary data.</text>
</comment>